<evidence type="ECO:0000313" key="3">
    <source>
        <dbReference type="Proteomes" id="UP000467840"/>
    </source>
</evidence>
<evidence type="ECO:0000313" key="2">
    <source>
        <dbReference type="EMBL" id="KAF2308598.1"/>
    </source>
</evidence>
<evidence type="ECO:0000259" key="1">
    <source>
        <dbReference type="Pfam" id="PF14372"/>
    </source>
</evidence>
<dbReference type="SUPFAM" id="SSF53098">
    <property type="entry name" value="Ribonuclease H-like"/>
    <property type="match status" value="1"/>
</dbReference>
<dbReference type="InterPro" id="IPR011990">
    <property type="entry name" value="TPR-like_helical_dom_sf"/>
</dbReference>
<feature type="domain" description="hAT-like transposase RNase-H fold" evidence="1">
    <location>
        <begin position="191"/>
        <end position="256"/>
    </location>
</feature>
<dbReference type="InterPro" id="IPR012337">
    <property type="entry name" value="RNaseH-like_sf"/>
</dbReference>
<organism evidence="2 3">
    <name type="scientific">Hevea brasiliensis</name>
    <name type="common">Para rubber tree</name>
    <name type="synonym">Siphonia brasiliensis</name>
    <dbReference type="NCBI Taxonomy" id="3981"/>
    <lineage>
        <taxon>Eukaryota</taxon>
        <taxon>Viridiplantae</taxon>
        <taxon>Streptophyta</taxon>
        <taxon>Embryophyta</taxon>
        <taxon>Tracheophyta</taxon>
        <taxon>Spermatophyta</taxon>
        <taxon>Magnoliopsida</taxon>
        <taxon>eudicotyledons</taxon>
        <taxon>Gunneridae</taxon>
        <taxon>Pentapetalae</taxon>
        <taxon>rosids</taxon>
        <taxon>fabids</taxon>
        <taxon>Malpighiales</taxon>
        <taxon>Euphorbiaceae</taxon>
        <taxon>Crotonoideae</taxon>
        <taxon>Micrandreae</taxon>
        <taxon>Hevea</taxon>
    </lineage>
</organism>
<reference evidence="2 3" key="1">
    <citation type="journal article" date="2020" name="Mol. Plant">
        <title>The Chromosome-Based Rubber Tree Genome Provides New Insights into Spurge Genome Evolution and Rubber Biosynthesis.</title>
        <authorList>
            <person name="Liu J."/>
            <person name="Shi C."/>
            <person name="Shi C.C."/>
            <person name="Li W."/>
            <person name="Zhang Q.J."/>
            <person name="Zhang Y."/>
            <person name="Li K."/>
            <person name="Lu H.F."/>
            <person name="Shi C."/>
            <person name="Zhu S.T."/>
            <person name="Xiao Z.Y."/>
            <person name="Nan H."/>
            <person name="Yue Y."/>
            <person name="Zhu X.G."/>
            <person name="Wu Y."/>
            <person name="Hong X.N."/>
            <person name="Fan G.Y."/>
            <person name="Tong Y."/>
            <person name="Zhang D."/>
            <person name="Mao C.L."/>
            <person name="Liu Y.L."/>
            <person name="Hao S.J."/>
            <person name="Liu W.Q."/>
            <person name="Lv M.Q."/>
            <person name="Zhang H.B."/>
            <person name="Liu Y."/>
            <person name="Hu-Tang G.R."/>
            <person name="Wang J.P."/>
            <person name="Wang J.H."/>
            <person name="Sun Y.H."/>
            <person name="Ni S.B."/>
            <person name="Chen W.B."/>
            <person name="Zhang X.C."/>
            <person name="Jiao Y.N."/>
            <person name="Eichler E.E."/>
            <person name="Li G.H."/>
            <person name="Liu X."/>
            <person name="Gao L.Z."/>
        </authorList>
    </citation>
    <scope>NUCLEOTIDE SEQUENCE [LARGE SCALE GENOMIC DNA]</scope>
    <source>
        <strain evidence="3">cv. GT1</strain>
        <tissue evidence="2">Leaf</tissue>
    </source>
</reference>
<dbReference type="InterPro" id="IPR025525">
    <property type="entry name" value="hAT-like_transposase_RNase-H"/>
</dbReference>
<accession>A0A6A6M7R4</accession>
<dbReference type="PANTHER" id="PTHR46310:SF4">
    <property type="entry name" value="OUTER ENVELOPE PROTEIN 64, MITOCHONDRIAL"/>
    <property type="match status" value="1"/>
</dbReference>
<comment type="caution">
    <text evidence="2">The sequence shown here is derived from an EMBL/GenBank/DDBJ whole genome shotgun (WGS) entry which is preliminary data.</text>
</comment>
<gene>
    <name evidence="2" type="ORF">GH714_011172</name>
</gene>
<dbReference type="SUPFAM" id="SSF48452">
    <property type="entry name" value="TPR-like"/>
    <property type="match status" value="1"/>
</dbReference>
<keyword evidence="3" id="KW-1185">Reference proteome</keyword>
<dbReference type="AlphaFoldDB" id="A0A6A6M7R4"/>
<dbReference type="GO" id="GO:0003677">
    <property type="term" value="F:DNA binding"/>
    <property type="evidence" value="ECO:0007669"/>
    <property type="project" value="InterPro"/>
</dbReference>
<dbReference type="Pfam" id="PF14372">
    <property type="entry name" value="hAT-like_RNase-H"/>
    <property type="match status" value="1"/>
</dbReference>
<dbReference type="Proteomes" id="UP000467840">
    <property type="component" value="Chromosome 17"/>
</dbReference>
<dbReference type="Gene3D" id="1.25.40.10">
    <property type="entry name" value="Tetratricopeptide repeat domain"/>
    <property type="match status" value="1"/>
</dbReference>
<proteinExistence type="predicted"/>
<name>A0A6A6M7R4_HEVBR</name>
<sequence length="256" mass="29145">MAFGSLCFAMEVDGLFTYDCVLRNEIAHVGNAAFKGKQWNKVINYSEAIKLNGTNATYYCNWDATYLELGCFQQAKEDCSKAISLDKRLNYLNCKDGTTRNKTDSLMAPLNPLPIASSQTKVGEATSKMKRKGMKLRLAVWDHFSKYAIIDPCFKLDLQSDDGLPDSLDWEHVRRVVDFLSHFYDLTLRISGSRYVTSNIFFNEISSVDCLLQEWQGSDNMELACMGDRMKAKFDKYWGDPDKMNKIINIVVVVDP</sequence>
<dbReference type="PANTHER" id="PTHR46310">
    <property type="entry name" value="AMIDASE 1"/>
    <property type="match status" value="1"/>
</dbReference>
<protein>
    <recommendedName>
        <fullName evidence="1">hAT-like transposase RNase-H fold domain-containing protein</fullName>
    </recommendedName>
</protein>
<dbReference type="EMBL" id="JAAGAX010000007">
    <property type="protein sequence ID" value="KAF2308598.1"/>
    <property type="molecule type" value="Genomic_DNA"/>
</dbReference>